<accession>A0A699ZZE8</accession>
<comment type="caution">
    <text evidence="1">The sequence shown here is derived from an EMBL/GenBank/DDBJ whole genome shotgun (WGS) entry which is preliminary data.</text>
</comment>
<protein>
    <submittedName>
        <fullName evidence="1">Uncharacterized protein</fullName>
    </submittedName>
</protein>
<dbReference type="Proteomes" id="UP000485058">
    <property type="component" value="Unassembled WGS sequence"/>
</dbReference>
<proteinExistence type="predicted"/>
<dbReference type="AlphaFoldDB" id="A0A699ZZE8"/>
<gene>
    <name evidence="1" type="ORF">HaLaN_23137</name>
</gene>
<evidence type="ECO:0000313" key="1">
    <source>
        <dbReference type="EMBL" id="GFH25209.1"/>
    </source>
</evidence>
<sequence>MVPMHSYCFAPLTPAGYMHHTNPTHSLYRKAASSSRQNQARGLAAASSSSNTTFPRIIIIRRKSQTPW</sequence>
<organism evidence="1 2">
    <name type="scientific">Haematococcus lacustris</name>
    <name type="common">Green alga</name>
    <name type="synonym">Haematococcus pluvialis</name>
    <dbReference type="NCBI Taxonomy" id="44745"/>
    <lineage>
        <taxon>Eukaryota</taxon>
        <taxon>Viridiplantae</taxon>
        <taxon>Chlorophyta</taxon>
        <taxon>core chlorophytes</taxon>
        <taxon>Chlorophyceae</taxon>
        <taxon>CS clade</taxon>
        <taxon>Chlamydomonadales</taxon>
        <taxon>Haematococcaceae</taxon>
        <taxon>Haematococcus</taxon>
    </lineage>
</organism>
<dbReference type="EMBL" id="BLLF01002751">
    <property type="protein sequence ID" value="GFH25209.1"/>
    <property type="molecule type" value="Genomic_DNA"/>
</dbReference>
<reference evidence="1 2" key="1">
    <citation type="submission" date="2020-02" db="EMBL/GenBank/DDBJ databases">
        <title>Draft genome sequence of Haematococcus lacustris strain NIES-144.</title>
        <authorList>
            <person name="Morimoto D."/>
            <person name="Nakagawa S."/>
            <person name="Yoshida T."/>
            <person name="Sawayama S."/>
        </authorList>
    </citation>
    <scope>NUCLEOTIDE SEQUENCE [LARGE SCALE GENOMIC DNA]</scope>
    <source>
        <strain evidence="1 2">NIES-144</strain>
    </source>
</reference>
<name>A0A699ZZE8_HAELA</name>
<evidence type="ECO:0000313" key="2">
    <source>
        <dbReference type="Proteomes" id="UP000485058"/>
    </source>
</evidence>
<keyword evidence="2" id="KW-1185">Reference proteome</keyword>